<dbReference type="InterPro" id="IPR023214">
    <property type="entry name" value="HAD_sf"/>
</dbReference>
<feature type="domain" description="P-type ATPase C-terminal" evidence="25">
    <location>
        <begin position="837"/>
        <end position="1035"/>
    </location>
</feature>
<dbReference type="GO" id="GO:0016887">
    <property type="term" value="F:ATP hydrolysis activity"/>
    <property type="evidence" value="ECO:0007669"/>
    <property type="project" value="InterPro"/>
</dbReference>
<feature type="transmembrane region" description="Helical" evidence="22">
    <location>
        <begin position="314"/>
        <end position="337"/>
    </location>
</feature>
<feature type="binding site" evidence="20">
    <location>
        <position position="518"/>
    </location>
    <ligand>
        <name>ATP</name>
        <dbReference type="ChEBI" id="CHEBI:30616"/>
    </ligand>
</feature>
<evidence type="ECO:0000256" key="15">
    <source>
        <dbReference type="ARBA" id="ARBA00023034"/>
    </source>
</evidence>
<dbReference type="InterPro" id="IPR018303">
    <property type="entry name" value="ATPase_P-typ_P_site"/>
</dbReference>
<dbReference type="GO" id="GO:0005886">
    <property type="term" value="C:plasma membrane"/>
    <property type="evidence" value="ECO:0007669"/>
    <property type="project" value="UniProtKB-SubCell"/>
</dbReference>
<feature type="binding site" evidence="21">
    <location>
        <position position="429"/>
    </location>
    <ligand>
        <name>Mg(2+)</name>
        <dbReference type="ChEBI" id="CHEBI:18420"/>
    </ligand>
</feature>
<dbReference type="Ensembl" id="ENSSFAT00005043196.1">
    <property type="protein sequence ID" value="ENSSFAP00005041675.1"/>
    <property type="gene ID" value="ENSSFAG00005019235.1"/>
</dbReference>
<dbReference type="Gene3D" id="3.40.1110.10">
    <property type="entry name" value="Calcium-transporting ATPase, cytoplasmic domain N"/>
    <property type="match status" value="1"/>
</dbReference>
<dbReference type="Pfam" id="PF16212">
    <property type="entry name" value="PhoLip_ATPase_C"/>
    <property type="match status" value="1"/>
</dbReference>
<dbReference type="CDD" id="cd02073">
    <property type="entry name" value="P-type_ATPase_APLT_Dnf-like"/>
    <property type="match status" value="1"/>
</dbReference>
<dbReference type="FunFam" id="3.40.1110.10:FF:000010">
    <property type="entry name" value="Phospholipid-transporting ATPase"/>
    <property type="match status" value="1"/>
</dbReference>
<evidence type="ECO:0000256" key="16">
    <source>
        <dbReference type="ARBA" id="ARBA00023136"/>
    </source>
</evidence>
<evidence type="ECO:0000256" key="4">
    <source>
        <dbReference type="ARBA" id="ARBA00004555"/>
    </source>
</evidence>
<evidence type="ECO:0000256" key="20">
    <source>
        <dbReference type="PIRSR" id="PIRSR606539-2"/>
    </source>
</evidence>
<keyword evidence="8 22" id="KW-0812">Transmembrane</keyword>
<dbReference type="InterPro" id="IPR008250">
    <property type="entry name" value="ATPase_P-typ_transduc_dom_A_sf"/>
</dbReference>
<dbReference type="PROSITE" id="PS00154">
    <property type="entry name" value="ATPASE_E1_E2"/>
    <property type="match status" value="1"/>
</dbReference>
<keyword evidence="7" id="KW-0597">Phosphoprotein</keyword>
<evidence type="ECO:0000256" key="18">
    <source>
        <dbReference type="ARBA" id="ARBA00051303"/>
    </source>
</evidence>
<evidence type="ECO:0000259" key="25">
    <source>
        <dbReference type="Pfam" id="PF16212"/>
    </source>
</evidence>
<keyword evidence="10 20" id="KW-0547">Nucleotide-binding</keyword>
<dbReference type="SUPFAM" id="SSF81660">
    <property type="entry name" value="Metal cation-transporting ATPase, ATP-binding domain N"/>
    <property type="match status" value="1"/>
</dbReference>
<dbReference type="InterPro" id="IPR023298">
    <property type="entry name" value="ATPase_P-typ_TM_dom_sf"/>
</dbReference>
<gene>
    <name evidence="26" type="primary">LOC115405573</name>
</gene>
<dbReference type="Gene3D" id="3.40.50.1000">
    <property type="entry name" value="HAD superfamily/HAD-like"/>
    <property type="match status" value="1"/>
</dbReference>
<reference evidence="26" key="2">
    <citation type="submission" date="2025-08" db="UniProtKB">
        <authorList>
            <consortium name="Ensembl"/>
        </authorList>
    </citation>
    <scope>IDENTIFICATION</scope>
</reference>
<dbReference type="PRINTS" id="PR00119">
    <property type="entry name" value="CATATPASE"/>
</dbReference>
<sequence>MELLSEAGITLYCCQNNARLLLTSYHSVPDNSTVPFSHDDRDFFFFFCTHFKPGPLFDNFTLCLKMCHRGKKKKRRKKTPSSKYNVLTFLPRFLYSQFRRAANAFFLFIALLQQIPDVSPTGRWTTLVPLLFILVVAAVKEIIEDLVRRTQCGTVLRNGAWEIVHWEKVAVGEVVRAANGDHLPADLVILSSSEPQGMCYIETSNLDGETNLKIRQGLQVTADIKEIDNLMRLSGRMECESPNRHLYEFVGNIRLTGHSTVPLGPDQILLRGAQLRNTQWVHGVVVYTGHDTKLMQNSTRPPLKLSNVERITNFQILVLFGCLLAISLVCSIGQTIWKYQYEEKKKQNKRNDGGAANFGLNFLTFIILFNNLIPISLLVTLEVIKFIQAFFINWDTDMLYEPTNTPAMARTSNLNEELGQVKYIFSDKTGTLTCNVMQFKKCTIAGVAYGYVVVFLKHSTHSSDEAGFNDPSLLENLQSNHPTAAVILEFMTMMAICHTAVPERMDGKITYQAASPDEGALVRAARNLGFVFSGRTPDSVIVEMLGTEEKYELLHVLEFTSVRKRMSVIMRTPSGKIRLYCKGADTVIYDRLADSSRYKEITLKHLEQFATEGLRTLCFAVADVSESSYQQWQEIHHRACTSLQNRALKLEESYELIEKNLQLLGATAIEDKLQDKVPETIETLMKADIKIWILTGDKQETAINIGHSCKLLTKNMGMLVINEDTLDATRETLSHHCGMLGDALYKENDFALIIDGKTLKYALTFGVRQYFLDLALSCKAVICCRVSPLQKSEVVEMVKKQVKVITLAIGDGANDVGMIQTAHVGVGISGNEGLQAANSSDYSIAQFKYLKNLLLVHGAWNYNRVAKCILYCFYKNIVLYIIEIWFAFVNGFSGQILFERWCIGLYNVIFTALPPLTLGIFERSCRKENMLKYPELYKTSQNAMGFNTKVFWAHCLNGLFHSVILFWFPLKAFQHGNNVCLFFLKRNSNIFCELTVVCLLQQFSHIAIWGSIGLWVVFFIIYSSLWPLIPLAPDMSGEVNTHTSAVKKACFKTLVDEVQELEALSKDPGAVVHGKRYSFHLFYHGYAFSQDENGVVSQSEVIRAYDTTKQRTNEW</sequence>
<evidence type="ECO:0000256" key="13">
    <source>
        <dbReference type="ARBA" id="ARBA00022967"/>
    </source>
</evidence>
<evidence type="ECO:0000256" key="5">
    <source>
        <dbReference type="ARBA" id="ARBA00008109"/>
    </source>
</evidence>
<dbReference type="InterPro" id="IPR044492">
    <property type="entry name" value="P_typ_ATPase_HD_dom"/>
</dbReference>
<feature type="active site" description="4-aspartylphosphate intermediate" evidence="19">
    <location>
        <position position="427"/>
    </location>
</feature>
<feature type="binding site" evidence="20">
    <location>
        <position position="785"/>
    </location>
    <ligand>
        <name>ATP</name>
        <dbReference type="ChEBI" id="CHEBI:30616"/>
    </ligand>
</feature>
<comment type="similarity">
    <text evidence="5 22">Belongs to the cation transport ATPase (P-type) (TC 3.A.3) family. Type IV subfamily.</text>
</comment>
<evidence type="ECO:0000256" key="19">
    <source>
        <dbReference type="PIRSR" id="PIRSR606539-1"/>
    </source>
</evidence>
<dbReference type="SUPFAM" id="SSF81653">
    <property type="entry name" value="Calcium ATPase, transduction domain A"/>
    <property type="match status" value="1"/>
</dbReference>
<comment type="catalytic activity">
    <reaction evidence="17 22">
        <text>ATP + H2O + phospholipidSide 1 = ADP + phosphate + phospholipidSide 2.</text>
        <dbReference type="EC" id="7.6.2.1"/>
    </reaction>
</comment>
<dbReference type="SUPFAM" id="SSF56784">
    <property type="entry name" value="HAD-like"/>
    <property type="match status" value="1"/>
</dbReference>
<evidence type="ECO:0000256" key="1">
    <source>
        <dbReference type="ARBA" id="ARBA00001946"/>
    </source>
</evidence>
<feature type="binding site" evidence="21">
    <location>
        <position position="427"/>
    </location>
    <ligand>
        <name>Mg(2+)</name>
        <dbReference type="ChEBI" id="CHEBI:18420"/>
    </ligand>
</feature>
<comment type="cofactor">
    <cofactor evidence="1 21">
        <name>Mg(2+)</name>
        <dbReference type="ChEBI" id="CHEBI:18420"/>
    </cofactor>
</comment>
<feature type="transmembrane region" description="Helical" evidence="22">
    <location>
        <begin position="357"/>
        <end position="381"/>
    </location>
</feature>
<dbReference type="Pfam" id="PF13246">
    <property type="entry name" value="Cation_ATPase"/>
    <property type="match status" value="1"/>
</dbReference>
<dbReference type="GO" id="GO:0045332">
    <property type="term" value="P:phospholipid translocation"/>
    <property type="evidence" value="ECO:0007669"/>
    <property type="project" value="TreeGrafter"/>
</dbReference>
<dbReference type="InterPro" id="IPR001757">
    <property type="entry name" value="P_typ_ATPase"/>
</dbReference>
<feature type="transmembrane region" description="Helical" evidence="22">
    <location>
        <begin position="1006"/>
        <end position="1029"/>
    </location>
</feature>
<evidence type="ECO:0000259" key="24">
    <source>
        <dbReference type="Pfam" id="PF16209"/>
    </source>
</evidence>
<feature type="binding site" evidence="20">
    <location>
        <position position="428"/>
    </location>
    <ligand>
        <name>ATP</name>
        <dbReference type="ChEBI" id="CHEBI:30616"/>
    </ligand>
</feature>
<dbReference type="Gene3D" id="2.70.150.10">
    <property type="entry name" value="Calcium-transporting ATPase, cytoplasmic transduction domain A"/>
    <property type="match status" value="1"/>
</dbReference>
<dbReference type="InterPro" id="IPR036412">
    <property type="entry name" value="HAD-like_sf"/>
</dbReference>
<reference evidence="26" key="1">
    <citation type="submission" date="2019-06" db="EMBL/GenBank/DDBJ databases">
        <authorList>
            <consortium name="Wellcome Sanger Institute Data Sharing"/>
        </authorList>
    </citation>
    <scope>NUCLEOTIDE SEQUENCE [LARGE SCALE GENOMIC DNA]</scope>
</reference>
<accession>A0A672ILF8</accession>
<evidence type="ECO:0000256" key="9">
    <source>
        <dbReference type="ARBA" id="ARBA00022723"/>
    </source>
</evidence>
<reference evidence="26" key="3">
    <citation type="submission" date="2025-09" db="UniProtKB">
        <authorList>
            <consortium name="Ensembl"/>
        </authorList>
    </citation>
    <scope>IDENTIFICATION</scope>
</reference>
<feature type="binding site" evidence="20">
    <location>
        <position position="427"/>
    </location>
    <ligand>
        <name>ATP</name>
        <dbReference type="ChEBI" id="CHEBI:30616"/>
    </ligand>
</feature>
<comment type="catalytic activity">
    <reaction evidence="18">
        <text>a 1,2-diacyl-sn-glycero-3-phospho-L-serine(out) + ATP + H2O = a 1,2-diacyl-sn-glycero-3-phospho-L-serine(in) + ADP + phosphate + H(+)</text>
        <dbReference type="Rhea" id="RHEA:38567"/>
        <dbReference type="ChEBI" id="CHEBI:15377"/>
        <dbReference type="ChEBI" id="CHEBI:15378"/>
        <dbReference type="ChEBI" id="CHEBI:30616"/>
        <dbReference type="ChEBI" id="CHEBI:43474"/>
        <dbReference type="ChEBI" id="CHEBI:57262"/>
        <dbReference type="ChEBI" id="CHEBI:456216"/>
    </reaction>
    <physiologicalReaction direction="left-to-right" evidence="18">
        <dbReference type="Rhea" id="RHEA:38568"/>
    </physiologicalReaction>
</comment>
<dbReference type="Pfam" id="PF00122">
    <property type="entry name" value="E1-E2_ATPase"/>
    <property type="match status" value="1"/>
</dbReference>
<evidence type="ECO:0000256" key="22">
    <source>
        <dbReference type="RuleBase" id="RU362033"/>
    </source>
</evidence>
<feature type="binding site" evidence="20">
    <location>
        <position position="582"/>
    </location>
    <ligand>
        <name>ATP</name>
        <dbReference type="ChEBI" id="CHEBI:30616"/>
    </ligand>
</feature>
<evidence type="ECO:0000256" key="10">
    <source>
        <dbReference type="ARBA" id="ARBA00022741"/>
    </source>
</evidence>
<dbReference type="SUPFAM" id="SSF81665">
    <property type="entry name" value="Calcium ATPase, transmembrane domain M"/>
    <property type="match status" value="1"/>
</dbReference>
<feature type="domain" description="P-type ATPase N-terminal" evidence="24">
    <location>
        <begin position="81"/>
        <end position="127"/>
    </location>
</feature>
<dbReference type="EC" id="7.6.2.1" evidence="22"/>
<feature type="transmembrane region" description="Helical" evidence="22">
    <location>
        <begin position="903"/>
        <end position="921"/>
    </location>
</feature>
<evidence type="ECO:0000256" key="11">
    <source>
        <dbReference type="ARBA" id="ARBA00022840"/>
    </source>
</evidence>
<feature type="transmembrane region" description="Helical" evidence="22">
    <location>
        <begin position="877"/>
        <end position="897"/>
    </location>
</feature>
<dbReference type="Proteomes" id="UP000472267">
    <property type="component" value="Chromosome 2"/>
</dbReference>
<dbReference type="GO" id="GO:0005524">
    <property type="term" value="F:ATP binding"/>
    <property type="evidence" value="ECO:0007669"/>
    <property type="project" value="UniProtKB-UniRule"/>
</dbReference>
<comment type="subcellular location">
    <subcellularLocation>
        <location evidence="3">Cell membrane</location>
    </subcellularLocation>
    <subcellularLocation>
        <location evidence="4">Golgi apparatus</location>
    </subcellularLocation>
    <subcellularLocation>
        <location evidence="2 22">Membrane</location>
        <topology evidence="2 22">Multi-pass membrane protein</topology>
    </subcellularLocation>
</comment>
<keyword evidence="9 21" id="KW-0479">Metal-binding</keyword>
<dbReference type="InterPro" id="IPR023299">
    <property type="entry name" value="ATPase_P-typ_cyto_dom_N"/>
</dbReference>
<dbReference type="NCBIfam" id="TIGR01494">
    <property type="entry name" value="ATPase_P-type"/>
    <property type="match status" value="3"/>
</dbReference>
<protein>
    <recommendedName>
        <fullName evidence="22">Phospholipid-transporting ATPase</fullName>
        <ecNumber evidence="22">7.6.2.1</ecNumber>
    </recommendedName>
</protein>
<evidence type="ECO:0000256" key="6">
    <source>
        <dbReference type="ARBA" id="ARBA00022475"/>
    </source>
</evidence>
<evidence type="ECO:0000256" key="8">
    <source>
        <dbReference type="ARBA" id="ARBA00022692"/>
    </source>
</evidence>
<evidence type="ECO:0000313" key="26">
    <source>
        <dbReference type="Ensembl" id="ENSSFAP00005041675.1"/>
    </source>
</evidence>
<keyword evidence="12 21" id="KW-0460">Magnesium</keyword>
<keyword evidence="11 20" id="KW-0067">ATP-binding</keyword>
<evidence type="ECO:0000256" key="14">
    <source>
        <dbReference type="ARBA" id="ARBA00022989"/>
    </source>
</evidence>
<keyword evidence="16 22" id="KW-0472">Membrane</keyword>
<dbReference type="FunFam" id="2.70.150.10:FF:000021">
    <property type="entry name" value="Phospholipid-transporting ATPase"/>
    <property type="match status" value="1"/>
</dbReference>
<feature type="binding site" evidence="20">
    <location>
        <position position="791"/>
    </location>
    <ligand>
        <name>ATP</name>
        <dbReference type="ChEBI" id="CHEBI:30616"/>
    </ligand>
</feature>
<dbReference type="InterPro" id="IPR032630">
    <property type="entry name" value="P_typ_ATPase_c"/>
</dbReference>
<proteinExistence type="inferred from homology"/>
<dbReference type="GO" id="GO:0005802">
    <property type="term" value="C:trans-Golgi network"/>
    <property type="evidence" value="ECO:0007669"/>
    <property type="project" value="TreeGrafter"/>
</dbReference>
<keyword evidence="13 22" id="KW-1278">Translocase</keyword>
<feature type="binding site" evidence="20">
    <location>
        <position position="696"/>
    </location>
    <ligand>
        <name>ATP</name>
        <dbReference type="ChEBI" id="CHEBI:30616"/>
    </ligand>
</feature>
<dbReference type="SFLD" id="SFLDS00003">
    <property type="entry name" value="Haloacid_Dehalogenase"/>
    <property type="match status" value="1"/>
</dbReference>
<evidence type="ECO:0000259" key="23">
    <source>
        <dbReference type="Pfam" id="PF00122"/>
    </source>
</evidence>
<feature type="binding site" evidence="20">
    <location>
        <position position="695"/>
    </location>
    <ligand>
        <name>ATP</name>
        <dbReference type="ChEBI" id="CHEBI:30616"/>
    </ligand>
</feature>
<keyword evidence="27" id="KW-1185">Reference proteome</keyword>
<evidence type="ECO:0000256" key="7">
    <source>
        <dbReference type="ARBA" id="ARBA00022553"/>
    </source>
</evidence>
<evidence type="ECO:0000256" key="12">
    <source>
        <dbReference type="ARBA" id="ARBA00022842"/>
    </source>
</evidence>
<feature type="binding site" evidence="21">
    <location>
        <position position="815"/>
    </location>
    <ligand>
        <name>Mg(2+)</name>
        <dbReference type="ChEBI" id="CHEBI:18420"/>
    </ligand>
</feature>
<dbReference type="SFLD" id="SFLDG00002">
    <property type="entry name" value="C1.7:_P-type_atpase_like"/>
    <property type="match status" value="1"/>
</dbReference>
<keyword evidence="14 22" id="KW-1133">Transmembrane helix</keyword>
<feature type="transmembrane region" description="Helical" evidence="22">
    <location>
        <begin position="950"/>
        <end position="968"/>
    </location>
</feature>
<dbReference type="GO" id="GO:0000287">
    <property type="term" value="F:magnesium ion binding"/>
    <property type="evidence" value="ECO:0007669"/>
    <property type="project" value="UniProtKB-UniRule"/>
</dbReference>
<name>A0A672ILF8_SALFA</name>
<evidence type="ECO:0000313" key="27">
    <source>
        <dbReference type="Proteomes" id="UP000472267"/>
    </source>
</evidence>
<keyword evidence="6" id="KW-1003">Cell membrane</keyword>
<dbReference type="InterPro" id="IPR059000">
    <property type="entry name" value="ATPase_P-type_domA"/>
</dbReference>
<feature type="binding site" evidence="20">
    <location>
        <position position="697"/>
    </location>
    <ligand>
        <name>ATP</name>
        <dbReference type="ChEBI" id="CHEBI:30616"/>
    </ligand>
</feature>
<evidence type="ECO:0000256" key="3">
    <source>
        <dbReference type="ARBA" id="ARBA00004236"/>
    </source>
</evidence>
<dbReference type="InterPro" id="IPR032631">
    <property type="entry name" value="P-type_ATPase_N"/>
</dbReference>
<feature type="binding site" evidence="20">
    <location>
        <position position="814"/>
    </location>
    <ligand>
        <name>ATP</name>
        <dbReference type="ChEBI" id="CHEBI:30616"/>
    </ligand>
</feature>
<dbReference type="GO" id="GO:0140326">
    <property type="term" value="F:ATPase-coupled intramembrane lipid transporter activity"/>
    <property type="evidence" value="ECO:0007669"/>
    <property type="project" value="UniProtKB-EC"/>
</dbReference>
<evidence type="ECO:0000256" key="2">
    <source>
        <dbReference type="ARBA" id="ARBA00004141"/>
    </source>
</evidence>
<evidence type="ECO:0000256" key="21">
    <source>
        <dbReference type="PIRSR" id="PIRSR606539-3"/>
    </source>
</evidence>
<dbReference type="SFLD" id="SFLDF00027">
    <property type="entry name" value="p-type_atpase"/>
    <property type="match status" value="1"/>
</dbReference>
<feature type="binding site" evidence="20">
    <location>
        <position position="815"/>
    </location>
    <ligand>
        <name>ATP</name>
        <dbReference type="ChEBI" id="CHEBI:30616"/>
    </ligand>
</feature>
<feature type="binding site" evidence="20">
    <location>
        <position position="429"/>
    </location>
    <ligand>
        <name>ATP</name>
        <dbReference type="ChEBI" id="CHEBI:30616"/>
    </ligand>
</feature>
<dbReference type="Pfam" id="PF16209">
    <property type="entry name" value="PhoLip_ATPase_N"/>
    <property type="match status" value="1"/>
</dbReference>
<keyword evidence="15" id="KW-0333">Golgi apparatus</keyword>
<feature type="binding site" evidence="20">
    <location>
        <position position="559"/>
    </location>
    <ligand>
        <name>ATP</name>
        <dbReference type="ChEBI" id="CHEBI:30616"/>
    </ligand>
</feature>
<dbReference type="AlphaFoldDB" id="A0A672ILF8"/>
<feature type="domain" description="P-type ATPase A" evidence="23">
    <location>
        <begin position="154"/>
        <end position="212"/>
    </location>
</feature>
<evidence type="ECO:0000256" key="17">
    <source>
        <dbReference type="ARBA" id="ARBA00034036"/>
    </source>
</evidence>
<dbReference type="InterPro" id="IPR006539">
    <property type="entry name" value="P-type_ATPase_IV"/>
</dbReference>
<dbReference type="FunFam" id="3.40.50.1000:FF:000010">
    <property type="entry name" value="Phospholipid-transporting ATPase"/>
    <property type="match status" value="1"/>
</dbReference>
<organism evidence="26 27">
    <name type="scientific">Salarias fasciatus</name>
    <name type="common">Jewelled blenny</name>
    <name type="synonym">Blennius fasciatus</name>
    <dbReference type="NCBI Taxonomy" id="181472"/>
    <lineage>
        <taxon>Eukaryota</taxon>
        <taxon>Metazoa</taxon>
        <taxon>Chordata</taxon>
        <taxon>Craniata</taxon>
        <taxon>Vertebrata</taxon>
        <taxon>Euteleostomi</taxon>
        <taxon>Actinopterygii</taxon>
        <taxon>Neopterygii</taxon>
        <taxon>Teleostei</taxon>
        <taxon>Neoteleostei</taxon>
        <taxon>Acanthomorphata</taxon>
        <taxon>Ovalentaria</taxon>
        <taxon>Blenniimorphae</taxon>
        <taxon>Blenniiformes</taxon>
        <taxon>Blennioidei</taxon>
        <taxon>Blenniidae</taxon>
        <taxon>Salariinae</taxon>
        <taxon>Salarias</taxon>
    </lineage>
</organism>
<feature type="binding site" evidence="20">
    <location>
        <position position="615"/>
    </location>
    <ligand>
        <name>ATP</name>
        <dbReference type="ChEBI" id="CHEBI:30616"/>
    </ligand>
</feature>
<dbReference type="NCBIfam" id="TIGR01652">
    <property type="entry name" value="ATPase-Plipid"/>
    <property type="match status" value="1"/>
</dbReference>
<dbReference type="PANTHER" id="PTHR24092">
    <property type="entry name" value="PROBABLE PHOSPHOLIPID-TRANSPORTING ATPASE"/>
    <property type="match status" value="1"/>
</dbReference>
<dbReference type="PANTHER" id="PTHR24092:SF221">
    <property type="entry name" value="PHOSPHOLIPID-TRANSPORTING ATPASE IA"/>
    <property type="match status" value="1"/>
</dbReference>
<feature type="binding site" evidence="21">
    <location>
        <position position="811"/>
    </location>
    <ligand>
        <name>Mg(2+)</name>
        <dbReference type="ChEBI" id="CHEBI:18420"/>
    </ligand>
</feature>